<dbReference type="Gene3D" id="1.10.10.510">
    <property type="entry name" value="Zinc finger, large T-antigen D1 domain"/>
    <property type="match status" value="1"/>
</dbReference>
<dbReference type="GO" id="GO:0043657">
    <property type="term" value="C:host cell"/>
    <property type="evidence" value="ECO:0007669"/>
    <property type="project" value="UniProtKB-SubCell"/>
</dbReference>
<gene>
    <name evidence="3" type="ORF">AVEN_14050_1</name>
</gene>
<dbReference type="GO" id="GO:0005524">
    <property type="term" value="F:ATP binding"/>
    <property type="evidence" value="ECO:0007669"/>
    <property type="project" value="InterPro"/>
</dbReference>
<dbReference type="AlphaFoldDB" id="A0A4Y2PJD9"/>
<reference evidence="3 4" key="1">
    <citation type="journal article" date="2019" name="Sci. Rep.">
        <title>Orb-weaving spider Araneus ventricosus genome elucidates the spidroin gene catalogue.</title>
        <authorList>
            <person name="Kono N."/>
            <person name="Nakamura H."/>
            <person name="Ohtoshi R."/>
            <person name="Moran D.A.P."/>
            <person name="Shinohara A."/>
            <person name="Yoshida Y."/>
            <person name="Fujiwara M."/>
            <person name="Mori M."/>
            <person name="Tomita M."/>
            <person name="Arakawa K."/>
        </authorList>
    </citation>
    <scope>NUCLEOTIDE SEQUENCE [LARGE SCALE GENOMIC DNA]</scope>
</reference>
<sequence length="224" mass="25927">MTIIGSSRYYASLNIHLGVKGVDTLTDFLWWLTSDYRIADVKKECRKVGISPLEAFYATKVGKYIEFCKEKYGQPKEERVKYSGNASTSDHSKKMNYKMLSDFAIANEITDPYELMYDYAHLSTACDRSPSKITNEHESDHVEHLDNARHFEHFSDKKRIAKYAVESVIAKLLLQTHVFEVLRILIHRVNVNVFRNQVAVVDSVQSQNGLSRLYHLINKCKSRR</sequence>
<dbReference type="Proteomes" id="UP000499080">
    <property type="component" value="Unassembled WGS sequence"/>
</dbReference>
<comment type="caution">
    <text evidence="3">The sequence shown here is derived from an EMBL/GenBank/DDBJ whole genome shotgun (WGS) entry which is preliminary data.</text>
</comment>
<dbReference type="GO" id="GO:0003677">
    <property type="term" value="F:DNA binding"/>
    <property type="evidence" value="ECO:0007669"/>
    <property type="project" value="InterPro"/>
</dbReference>
<evidence type="ECO:0000256" key="1">
    <source>
        <dbReference type="ARBA" id="ARBA00004340"/>
    </source>
</evidence>
<dbReference type="EMBL" id="BGPR01011417">
    <property type="protein sequence ID" value="GBN51232.1"/>
    <property type="molecule type" value="Genomic_DNA"/>
</dbReference>
<dbReference type="PROSITE" id="PS51341">
    <property type="entry name" value="ZF_LTAG_D1"/>
    <property type="match status" value="1"/>
</dbReference>
<comment type="subcellular location">
    <subcellularLocation>
        <location evidence="1">Host cell</location>
    </subcellularLocation>
</comment>
<evidence type="ECO:0000313" key="4">
    <source>
        <dbReference type="Proteomes" id="UP000499080"/>
    </source>
</evidence>
<dbReference type="GO" id="GO:0006260">
    <property type="term" value="P:DNA replication"/>
    <property type="evidence" value="ECO:0007669"/>
    <property type="project" value="InterPro"/>
</dbReference>
<evidence type="ECO:0000259" key="2">
    <source>
        <dbReference type="PROSITE" id="PS51341"/>
    </source>
</evidence>
<evidence type="ECO:0000313" key="3">
    <source>
        <dbReference type="EMBL" id="GBN51232.1"/>
    </source>
</evidence>
<keyword evidence="4" id="KW-1185">Reference proteome</keyword>
<dbReference type="InterPro" id="IPR037102">
    <property type="entry name" value="Znf_lg_T-Ag_D1_dom_sf"/>
</dbReference>
<dbReference type="InterPro" id="IPR017910">
    <property type="entry name" value="Znf_lg_T-Ag_D1-typ"/>
</dbReference>
<proteinExistence type="predicted"/>
<name>A0A4Y2PJD9_ARAVE</name>
<organism evidence="3 4">
    <name type="scientific">Araneus ventricosus</name>
    <name type="common">Orbweaver spider</name>
    <name type="synonym">Epeira ventricosa</name>
    <dbReference type="NCBI Taxonomy" id="182803"/>
    <lineage>
        <taxon>Eukaryota</taxon>
        <taxon>Metazoa</taxon>
        <taxon>Ecdysozoa</taxon>
        <taxon>Arthropoda</taxon>
        <taxon>Chelicerata</taxon>
        <taxon>Arachnida</taxon>
        <taxon>Araneae</taxon>
        <taxon>Araneomorphae</taxon>
        <taxon>Entelegynae</taxon>
        <taxon>Araneoidea</taxon>
        <taxon>Araneidae</taxon>
        <taxon>Araneus</taxon>
    </lineage>
</organism>
<protein>
    <recommendedName>
        <fullName evidence="2">T-ag D1-type domain-containing protein</fullName>
    </recommendedName>
</protein>
<accession>A0A4Y2PJD9</accession>
<feature type="domain" description="T-ag D1-type" evidence="2">
    <location>
        <begin position="92"/>
        <end position="181"/>
    </location>
</feature>